<protein>
    <submittedName>
        <fullName evidence="1">Uncharacterized protein</fullName>
    </submittedName>
</protein>
<keyword evidence="2" id="KW-1185">Reference proteome</keyword>
<evidence type="ECO:0000313" key="1">
    <source>
        <dbReference type="EMBL" id="KAK1945996.1"/>
    </source>
</evidence>
<dbReference type="EMBL" id="JASMQC010000004">
    <property type="protein sequence ID" value="KAK1945996.1"/>
    <property type="molecule type" value="Genomic_DNA"/>
</dbReference>
<dbReference type="Proteomes" id="UP001259832">
    <property type="component" value="Unassembled WGS sequence"/>
</dbReference>
<organism evidence="1 2">
    <name type="scientific">Phytophthora citrophthora</name>
    <dbReference type="NCBI Taxonomy" id="4793"/>
    <lineage>
        <taxon>Eukaryota</taxon>
        <taxon>Sar</taxon>
        <taxon>Stramenopiles</taxon>
        <taxon>Oomycota</taxon>
        <taxon>Peronosporomycetes</taxon>
        <taxon>Peronosporales</taxon>
        <taxon>Peronosporaceae</taxon>
        <taxon>Phytophthora</taxon>
    </lineage>
</organism>
<comment type="caution">
    <text evidence="1">The sequence shown here is derived from an EMBL/GenBank/DDBJ whole genome shotgun (WGS) entry which is preliminary data.</text>
</comment>
<dbReference type="AlphaFoldDB" id="A0AAD9LRJ1"/>
<gene>
    <name evidence="1" type="ORF">P3T76_003044</name>
</gene>
<sequence>MKRSAIGWIKNPFFLHGVGVGLDTASAAAGGAIGAGMSGQDVGTHWSSVWCLCGICAWRNQISYSQATRPGTHYS</sequence>
<reference evidence="1" key="1">
    <citation type="submission" date="2023-08" db="EMBL/GenBank/DDBJ databases">
        <title>Reference Genome Resource for the Citrus Pathogen Phytophthora citrophthora.</title>
        <authorList>
            <person name="Moller H."/>
            <person name="Coetzee B."/>
            <person name="Rose L.J."/>
            <person name="Van Niekerk J.M."/>
        </authorList>
    </citation>
    <scope>NUCLEOTIDE SEQUENCE</scope>
    <source>
        <strain evidence="1">STE-U-9442</strain>
    </source>
</reference>
<name>A0AAD9LRJ1_9STRA</name>
<evidence type="ECO:0000313" key="2">
    <source>
        <dbReference type="Proteomes" id="UP001259832"/>
    </source>
</evidence>
<accession>A0AAD9LRJ1</accession>
<proteinExistence type="predicted"/>